<keyword evidence="3" id="KW-1185">Reference proteome</keyword>
<keyword evidence="1" id="KW-0472">Membrane</keyword>
<proteinExistence type="predicted"/>
<dbReference type="HOGENOM" id="CLU_2550273_0_0_2"/>
<feature type="transmembrane region" description="Helical" evidence="1">
    <location>
        <begin position="16"/>
        <end position="40"/>
    </location>
</feature>
<dbReference type="STRING" id="1434110.MSHOH_1750"/>
<keyword evidence="1" id="KW-1133">Transmembrane helix</keyword>
<reference evidence="2 3" key="1">
    <citation type="submission" date="2014-07" db="EMBL/GenBank/DDBJ databases">
        <title>Methanogenic archaea and the global carbon cycle.</title>
        <authorList>
            <person name="Henriksen J.R."/>
            <person name="Luke J."/>
            <person name="Reinhart S."/>
            <person name="Benedict M.N."/>
            <person name="Youngblut N.D."/>
            <person name="Metcalf M.E."/>
            <person name="Whitaker R.J."/>
            <person name="Metcalf W.W."/>
        </authorList>
    </citation>
    <scope>NUCLEOTIDE SEQUENCE [LARGE SCALE GENOMIC DNA]</scope>
    <source>
        <strain evidence="2 3">HB-1</strain>
    </source>
</reference>
<dbReference type="KEGG" id="mhor:MSHOH_1750"/>
<gene>
    <name evidence="2" type="ORF">MSHOH_1750</name>
</gene>
<dbReference type="AlphaFoldDB" id="A0A0E3SFG7"/>
<dbReference type="EMBL" id="CP009516">
    <property type="protein sequence ID" value="AKB78233.1"/>
    <property type="molecule type" value="Genomic_DNA"/>
</dbReference>
<name>A0A0E3SFG7_9EURY</name>
<keyword evidence="1" id="KW-0812">Transmembrane</keyword>
<accession>A0A0E3SFG7</accession>
<protein>
    <submittedName>
        <fullName evidence="2">Uncharacterized protein</fullName>
    </submittedName>
</protein>
<evidence type="ECO:0000313" key="2">
    <source>
        <dbReference type="EMBL" id="AKB78233.1"/>
    </source>
</evidence>
<evidence type="ECO:0000313" key="3">
    <source>
        <dbReference type="Proteomes" id="UP000033101"/>
    </source>
</evidence>
<evidence type="ECO:0000256" key="1">
    <source>
        <dbReference type="SAM" id="Phobius"/>
    </source>
</evidence>
<organism evidence="2 3">
    <name type="scientific">Methanosarcina horonobensis HB-1 = JCM 15518</name>
    <dbReference type="NCBI Taxonomy" id="1434110"/>
    <lineage>
        <taxon>Archaea</taxon>
        <taxon>Methanobacteriati</taxon>
        <taxon>Methanobacteriota</taxon>
        <taxon>Stenosarchaea group</taxon>
        <taxon>Methanomicrobia</taxon>
        <taxon>Methanosarcinales</taxon>
        <taxon>Methanosarcinaceae</taxon>
        <taxon>Methanosarcina</taxon>
    </lineage>
</organism>
<dbReference type="PATRIC" id="fig|1434110.4.peg.2216"/>
<dbReference type="Proteomes" id="UP000033101">
    <property type="component" value="Chromosome"/>
</dbReference>
<sequence>MSPPANLAVLPKSFCFLLVSYLISSHFHFFGFYSLFSLFYGKDLSPASNMTVRVPKRNSGSETQEAKLGHKELRYPNYRISR</sequence>